<dbReference type="InterPro" id="IPR008319">
    <property type="entry name" value="GyrI-like_CCH_Lin2189-like"/>
</dbReference>
<sequence length="212" mass="24826">MKHEWRKHEKSLYLPKTKPELVTVPRQKFLMIKGCGNPNSPDFSERIGVLYALAYAIRMMPKNGFTPEGYEEYTVYPLEGLWDLTEEGKNQDHLDKNELLYIIMIRQPEFVTPEVVDKAFQITRKKKPHILLDEVTFGELEDGLSVQVLHNGPYDTESESFEKMKAFIDENALEIVTLEHREIYIKAARDIPTQAELAKLKTVLRYRVREKR</sequence>
<dbReference type="SUPFAM" id="SSF55136">
    <property type="entry name" value="Probable bacterial effector-binding domain"/>
    <property type="match status" value="1"/>
</dbReference>
<accession>A0A0L6TYY0</accession>
<dbReference type="Pfam" id="PF06445">
    <property type="entry name" value="GyrI-like"/>
    <property type="match status" value="1"/>
</dbReference>
<dbReference type="Proteomes" id="UP000036873">
    <property type="component" value="Unassembled WGS sequence"/>
</dbReference>
<proteinExistence type="predicted"/>
<dbReference type="AlphaFoldDB" id="A0A0L6TYY0"/>
<dbReference type="InterPro" id="IPR029442">
    <property type="entry name" value="GyrI-like"/>
</dbReference>
<reference evidence="2" key="1">
    <citation type="submission" date="2015-07" db="EMBL/GenBank/DDBJ databases">
        <title>MeaNS - Measles Nucleotide Surveillance Program.</title>
        <authorList>
            <person name="Tran T."/>
            <person name="Druce J."/>
        </authorList>
    </citation>
    <scope>NUCLEOTIDE SEQUENCE</scope>
    <source>
        <strain evidence="2">DSM 8239</strain>
    </source>
</reference>
<evidence type="ECO:0000313" key="2">
    <source>
        <dbReference type="EMBL" id="KNZ41471.1"/>
    </source>
</evidence>
<feature type="domain" description="GyrI-like small molecule binding" evidence="1">
    <location>
        <begin position="18"/>
        <end position="204"/>
    </location>
</feature>
<organism evidence="2 3">
    <name type="scientific">Acetobacterium bakii</name>
    <dbReference type="NCBI Taxonomy" id="52689"/>
    <lineage>
        <taxon>Bacteria</taxon>
        <taxon>Bacillati</taxon>
        <taxon>Bacillota</taxon>
        <taxon>Clostridia</taxon>
        <taxon>Eubacteriales</taxon>
        <taxon>Eubacteriaceae</taxon>
        <taxon>Acetobacterium</taxon>
    </lineage>
</organism>
<dbReference type="RefSeq" id="WP_050740575.1">
    <property type="nucleotide sequence ID" value="NZ_LGYO01000028.1"/>
</dbReference>
<dbReference type="OrthoDB" id="4772335at2"/>
<dbReference type="STRING" id="52689.AKG39_11630"/>
<evidence type="ECO:0000313" key="3">
    <source>
        <dbReference type="Proteomes" id="UP000036873"/>
    </source>
</evidence>
<dbReference type="Gene3D" id="3.20.80.10">
    <property type="entry name" value="Regulatory factor, effector binding domain"/>
    <property type="match status" value="1"/>
</dbReference>
<dbReference type="PIRSF" id="PIRSF031644">
    <property type="entry name" value="UCP031644"/>
    <property type="match status" value="1"/>
</dbReference>
<keyword evidence="3" id="KW-1185">Reference proteome</keyword>
<dbReference type="InterPro" id="IPR011256">
    <property type="entry name" value="Reg_factor_effector_dom_sf"/>
</dbReference>
<comment type="caution">
    <text evidence="2">The sequence shown here is derived from an EMBL/GenBank/DDBJ whole genome shotgun (WGS) entry which is preliminary data.</text>
</comment>
<dbReference type="PATRIC" id="fig|52689.4.peg.1561"/>
<evidence type="ECO:0000259" key="1">
    <source>
        <dbReference type="Pfam" id="PF06445"/>
    </source>
</evidence>
<dbReference type="EMBL" id="LGYO01000028">
    <property type="protein sequence ID" value="KNZ41471.1"/>
    <property type="molecule type" value="Genomic_DNA"/>
</dbReference>
<gene>
    <name evidence="2" type="ORF">AKG39_11630</name>
</gene>
<protein>
    <recommendedName>
        <fullName evidence="1">GyrI-like small molecule binding domain-containing protein</fullName>
    </recommendedName>
</protein>
<name>A0A0L6TYY0_9FIRM</name>